<evidence type="ECO:0000259" key="10">
    <source>
        <dbReference type="PROSITE" id="PS50011"/>
    </source>
</evidence>
<dbReference type="PANTHER" id="PTHR43289:SF6">
    <property type="entry name" value="SERINE_THREONINE-PROTEIN KINASE NEKL-3"/>
    <property type="match status" value="1"/>
</dbReference>
<dbReference type="CDD" id="cd14014">
    <property type="entry name" value="STKc_PknB_like"/>
    <property type="match status" value="1"/>
</dbReference>
<keyword evidence="4 7" id="KW-0547">Nucleotide-binding</keyword>
<evidence type="ECO:0000256" key="8">
    <source>
        <dbReference type="SAM" id="MobiDB-lite"/>
    </source>
</evidence>
<keyword evidence="9" id="KW-1133">Transmembrane helix</keyword>
<keyword evidence="9" id="KW-0812">Transmembrane</keyword>
<evidence type="ECO:0000313" key="11">
    <source>
        <dbReference type="EMBL" id="MFH5227763.1"/>
    </source>
</evidence>
<proteinExistence type="predicted"/>
<feature type="domain" description="Protein kinase" evidence="10">
    <location>
        <begin position="13"/>
        <end position="277"/>
    </location>
</feature>
<gene>
    <name evidence="12" type="ORF">ACHIPV_01985</name>
    <name evidence="11" type="ORF">ACHIRB_04060</name>
</gene>
<comment type="caution">
    <text evidence="11">The sequence shown here is derived from an EMBL/GenBank/DDBJ whole genome shotgun (WGS) entry which is preliminary data.</text>
</comment>
<dbReference type="EMBL" id="JBIMSP010000002">
    <property type="protein sequence ID" value="MFH5240652.1"/>
    <property type="molecule type" value="Genomic_DNA"/>
</dbReference>
<dbReference type="PANTHER" id="PTHR43289">
    <property type="entry name" value="MITOGEN-ACTIVATED PROTEIN KINASE KINASE KINASE 20-RELATED"/>
    <property type="match status" value="1"/>
</dbReference>
<dbReference type="SUPFAM" id="SSF56112">
    <property type="entry name" value="Protein kinase-like (PK-like)"/>
    <property type="match status" value="1"/>
</dbReference>
<dbReference type="SMART" id="SM00220">
    <property type="entry name" value="S_TKc"/>
    <property type="match status" value="1"/>
</dbReference>
<keyword evidence="3 11" id="KW-0808">Transferase</keyword>
<evidence type="ECO:0000256" key="4">
    <source>
        <dbReference type="ARBA" id="ARBA00022741"/>
    </source>
</evidence>
<dbReference type="InterPro" id="IPR000719">
    <property type="entry name" value="Prot_kinase_dom"/>
</dbReference>
<evidence type="ECO:0000256" key="2">
    <source>
        <dbReference type="ARBA" id="ARBA00022527"/>
    </source>
</evidence>
<evidence type="ECO:0000313" key="13">
    <source>
        <dbReference type="Proteomes" id="UP001609176"/>
    </source>
</evidence>
<evidence type="ECO:0000313" key="14">
    <source>
        <dbReference type="Proteomes" id="UP001609219"/>
    </source>
</evidence>
<dbReference type="PROSITE" id="PS50011">
    <property type="entry name" value="PROTEIN_KINASE_DOM"/>
    <property type="match status" value="1"/>
</dbReference>
<organism evidence="11 14">
    <name type="scientific">Antrihabitans spumae</name>
    <dbReference type="NCBI Taxonomy" id="3373370"/>
    <lineage>
        <taxon>Bacteria</taxon>
        <taxon>Bacillati</taxon>
        <taxon>Actinomycetota</taxon>
        <taxon>Actinomycetes</taxon>
        <taxon>Mycobacteriales</taxon>
        <taxon>Nocardiaceae</taxon>
        <taxon>Antrihabitans</taxon>
    </lineage>
</organism>
<evidence type="ECO:0000256" key="5">
    <source>
        <dbReference type="ARBA" id="ARBA00022777"/>
    </source>
</evidence>
<feature type="binding site" evidence="7">
    <location>
        <position position="42"/>
    </location>
    <ligand>
        <name>ATP</name>
        <dbReference type="ChEBI" id="CHEBI:30616"/>
    </ligand>
</feature>
<dbReference type="EMBL" id="JBIMSN010000016">
    <property type="protein sequence ID" value="MFH5227763.1"/>
    <property type="molecule type" value="Genomic_DNA"/>
</dbReference>
<keyword evidence="14" id="KW-1185">Reference proteome</keyword>
<protein>
    <recommendedName>
        <fullName evidence="1">non-specific serine/threonine protein kinase</fullName>
        <ecNumber evidence="1">2.7.11.1</ecNumber>
    </recommendedName>
</protein>
<evidence type="ECO:0000256" key="1">
    <source>
        <dbReference type="ARBA" id="ARBA00012513"/>
    </source>
</evidence>
<sequence length="495" mass="53107">METLTRGQVFAGFVIDRLLGRGGMGAVYAAHHPRLPRLIALKLLSSQLSDDNYFRARFEREAELAGRLDHPNLVSVLDRGSEGGQLWIAMQLVEGIDGSAALARGEMPDMRAVHLVRETAKALDYAHGFGLLHRDVKPANILVAEPFGPEERVLLGDFGIAKARDESTQLTQAGDMVATLVYASPEQLEGKELDTRSDVYSLGCTFFHLLTGRPPYASDSPMAVMHGHLFAPVPRLSAIRPDLPPALDHVIARVLAKDPNQRYWRCGDFANDITAAFAGAATAPVPQTPVPASRRRPWLLPAALGVAAVAAVGVGAVVVVTGDSSDTATGPTSTTRATTTTSTSAGTTGSPADGYARAQPAIELFPQLVPATENGKGFHDATCNIFHGESPDAQSNFVYTVTCIDRDNLEFKVIAYENPAEASKAKDSLPRSASVDRVSRYGNSVEISKYVGENQVPFIIVGFYDAPQSSYLVEAAWPAHTSDEIVTAWFDVAPI</sequence>
<dbReference type="InterPro" id="IPR017441">
    <property type="entry name" value="Protein_kinase_ATP_BS"/>
</dbReference>
<dbReference type="Gene3D" id="1.10.510.10">
    <property type="entry name" value="Transferase(Phosphotransferase) domain 1"/>
    <property type="match status" value="1"/>
</dbReference>
<reference evidence="13 14" key="1">
    <citation type="submission" date="2024-10" db="EMBL/GenBank/DDBJ databases">
        <authorList>
            <person name="Riesco R."/>
        </authorList>
    </citation>
    <scope>NUCLEOTIDE SEQUENCE [LARGE SCALE GENOMIC DNA]</scope>
    <source>
        <strain evidence="12 13">NCIMB 15448</strain>
        <strain evidence="11 14">NCIMB 15450</strain>
    </source>
</reference>
<evidence type="ECO:0000256" key="7">
    <source>
        <dbReference type="PROSITE-ProRule" id="PRU10141"/>
    </source>
</evidence>
<feature type="transmembrane region" description="Helical" evidence="9">
    <location>
        <begin position="298"/>
        <end position="320"/>
    </location>
</feature>
<evidence type="ECO:0000256" key="3">
    <source>
        <dbReference type="ARBA" id="ARBA00022679"/>
    </source>
</evidence>
<keyword evidence="6 7" id="KW-0067">ATP-binding</keyword>
<keyword evidence="2" id="KW-0723">Serine/threonine-protein kinase</keyword>
<dbReference type="EC" id="2.7.11.1" evidence="1"/>
<dbReference type="PROSITE" id="PS00107">
    <property type="entry name" value="PROTEIN_KINASE_ATP"/>
    <property type="match status" value="1"/>
</dbReference>
<dbReference type="InterPro" id="IPR008271">
    <property type="entry name" value="Ser/Thr_kinase_AS"/>
</dbReference>
<dbReference type="InterPro" id="IPR011009">
    <property type="entry name" value="Kinase-like_dom_sf"/>
</dbReference>
<dbReference type="Pfam" id="PF00069">
    <property type="entry name" value="Pkinase"/>
    <property type="match status" value="1"/>
</dbReference>
<dbReference type="Gene3D" id="3.30.200.20">
    <property type="entry name" value="Phosphorylase Kinase, domain 1"/>
    <property type="match status" value="1"/>
</dbReference>
<dbReference type="GO" id="GO:0004674">
    <property type="term" value="F:protein serine/threonine kinase activity"/>
    <property type="evidence" value="ECO:0007669"/>
    <property type="project" value="UniProtKB-EC"/>
</dbReference>
<name>A0ABW7JYF5_9NOCA</name>
<dbReference type="Proteomes" id="UP001609219">
    <property type="component" value="Unassembled WGS sequence"/>
</dbReference>
<dbReference type="PROSITE" id="PS00108">
    <property type="entry name" value="PROTEIN_KINASE_ST"/>
    <property type="match status" value="1"/>
</dbReference>
<dbReference type="Proteomes" id="UP001609176">
    <property type="component" value="Unassembled WGS sequence"/>
</dbReference>
<accession>A0ABW7JYF5</accession>
<evidence type="ECO:0000256" key="6">
    <source>
        <dbReference type="ARBA" id="ARBA00022840"/>
    </source>
</evidence>
<keyword evidence="5 11" id="KW-0418">Kinase</keyword>
<keyword evidence="9" id="KW-0472">Membrane</keyword>
<evidence type="ECO:0000313" key="12">
    <source>
        <dbReference type="EMBL" id="MFH5240652.1"/>
    </source>
</evidence>
<dbReference type="RefSeq" id="WP_395123346.1">
    <property type="nucleotide sequence ID" value="NZ_JBIMSN010000016.1"/>
</dbReference>
<feature type="region of interest" description="Disordered" evidence="8">
    <location>
        <begin position="323"/>
        <end position="353"/>
    </location>
</feature>
<evidence type="ECO:0000256" key="9">
    <source>
        <dbReference type="SAM" id="Phobius"/>
    </source>
</evidence>